<dbReference type="GO" id="GO:0003677">
    <property type="term" value="F:DNA binding"/>
    <property type="evidence" value="ECO:0007669"/>
    <property type="project" value="UniProtKB-KW"/>
</dbReference>
<dbReference type="SUPFAM" id="SSF46785">
    <property type="entry name" value="Winged helix' DNA-binding domain"/>
    <property type="match status" value="1"/>
</dbReference>
<evidence type="ECO:0000256" key="2">
    <source>
        <dbReference type="ARBA" id="ARBA00023015"/>
    </source>
</evidence>
<gene>
    <name evidence="6" type="ORF">EZJ58_3504</name>
</gene>
<proteinExistence type="inferred from homology"/>
<evidence type="ECO:0000256" key="1">
    <source>
        <dbReference type="ARBA" id="ARBA00009437"/>
    </source>
</evidence>
<dbReference type="PRINTS" id="PR00039">
    <property type="entry name" value="HTHLYSR"/>
</dbReference>
<evidence type="ECO:0000256" key="3">
    <source>
        <dbReference type="ARBA" id="ARBA00023125"/>
    </source>
</evidence>
<dbReference type="Pfam" id="PF03466">
    <property type="entry name" value="LysR_substrate"/>
    <property type="match status" value="1"/>
</dbReference>
<evidence type="ECO:0000256" key="4">
    <source>
        <dbReference type="ARBA" id="ARBA00023163"/>
    </source>
</evidence>
<dbReference type="PROSITE" id="PS50931">
    <property type="entry name" value="HTH_LYSR"/>
    <property type="match status" value="1"/>
</dbReference>
<sequence length="309" mass="35062">MLNDQLDGITPFMAVAELKSFTEAAARLGVTPTAVSKAIRVLEHRYGVVLFQRTTRRVALTEAGDSLYRQMRPAVADMLSAIETLEHYRHRPQGTLRVTAPRNNTADYLFNAIVPRFRQAYPEVMLDISLDDGLVDIVAEGFDAGIRLGESVEGDMVAVRLTPEISWSVAATPEYFIRAGRPVIPEDLLRHEAIRYRFVTSRIVHRWEFRSGRRDFVVDVKGGIIVNDRNLLMEFALQGLGLAFVSDYEVRHHYAAGRLESVLREYIPSDSGVFLYFPQRSQTQPKLRAFIDMAKEVASQPGFLDRFRE</sequence>
<dbReference type="PANTHER" id="PTHR30537:SF5">
    <property type="entry name" value="HTH-TYPE TRANSCRIPTIONAL ACTIVATOR TTDR-RELATED"/>
    <property type="match status" value="1"/>
</dbReference>
<name>A0A4V2Q340_9GAMM</name>
<dbReference type="InterPro" id="IPR058163">
    <property type="entry name" value="LysR-type_TF_proteobact-type"/>
</dbReference>
<dbReference type="InterPro" id="IPR036388">
    <property type="entry name" value="WH-like_DNA-bd_sf"/>
</dbReference>
<keyword evidence="2" id="KW-0805">Transcription regulation</keyword>
<keyword evidence="3" id="KW-0238">DNA-binding</keyword>
<dbReference type="InterPro" id="IPR036390">
    <property type="entry name" value="WH_DNA-bd_sf"/>
</dbReference>
<dbReference type="Pfam" id="PF00126">
    <property type="entry name" value="HTH_1"/>
    <property type="match status" value="1"/>
</dbReference>
<dbReference type="FunFam" id="1.10.10.10:FF:000001">
    <property type="entry name" value="LysR family transcriptional regulator"/>
    <property type="match status" value="1"/>
</dbReference>
<comment type="similarity">
    <text evidence="1">Belongs to the LysR transcriptional regulatory family.</text>
</comment>
<organism evidence="6 7">
    <name type="scientific">Sodalis ligni</name>
    <dbReference type="NCBI Taxonomy" id="2697027"/>
    <lineage>
        <taxon>Bacteria</taxon>
        <taxon>Pseudomonadati</taxon>
        <taxon>Pseudomonadota</taxon>
        <taxon>Gammaproteobacteria</taxon>
        <taxon>Enterobacterales</taxon>
        <taxon>Bruguierivoracaceae</taxon>
        <taxon>Sodalis</taxon>
    </lineage>
</organism>
<reference evidence="6 7" key="1">
    <citation type="submission" date="2019-02" db="EMBL/GenBank/DDBJ databases">
        <title>Investigation of anaerobic lignin degradation for improved lignocellulosic biofuels.</title>
        <authorList>
            <person name="Deangelis K."/>
        </authorList>
    </citation>
    <scope>NUCLEOTIDE SEQUENCE [LARGE SCALE GENOMIC DNA]</scope>
    <source>
        <strain evidence="6 7">159R</strain>
    </source>
</reference>
<evidence type="ECO:0000313" key="6">
    <source>
        <dbReference type="EMBL" id="TCL05328.1"/>
    </source>
</evidence>
<dbReference type="CDD" id="cd08474">
    <property type="entry name" value="PBP2_CrgA_like_5"/>
    <property type="match status" value="1"/>
</dbReference>
<dbReference type="InterPro" id="IPR005119">
    <property type="entry name" value="LysR_subst-bd"/>
</dbReference>
<dbReference type="Proteomes" id="UP000294555">
    <property type="component" value="Unassembled WGS sequence"/>
</dbReference>
<protein>
    <submittedName>
        <fullName evidence="6">LysR family transcriptional regulator</fullName>
    </submittedName>
</protein>
<dbReference type="InterPro" id="IPR000847">
    <property type="entry name" value="LysR_HTH_N"/>
</dbReference>
<comment type="caution">
    <text evidence="6">The sequence shown here is derived from an EMBL/GenBank/DDBJ whole genome shotgun (WGS) entry which is preliminary data.</text>
</comment>
<keyword evidence="7" id="KW-1185">Reference proteome</keyword>
<dbReference type="GO" id="GO:0003700">
    <property type="term" value="F:DNA-binding transcription factor activity"/>
    <property type="evidence" value="ECO:0007669"/>
    <property type="project" value="InterPro"/>
</dbReference>
<keyword evidence="4" id="KW-0804">Transcription</keyword>
<dbReference type="PANTHER" id="PTHR30537">
    <property type="entry name" value="HTH-TYPE TRANSCRIPTIONAL REGULATOR"/>
    <property type="match status" value="1"/>
</dbReference>
<dbReference type="Gene3D" id="3.40.190.290">
    <property type="match status" value="1"/>
</dbReference>
<dbReference type="Gene3D" id="1.10.10.10">
    <property type="entry name" value="Winged helix-like DNA-binding domain superfamily/Winged helix DNA-binding domain"/>
    <property type="match status" value="1"/>
</dbReference>
<evidence type="ECO:0000259" key="5">
    <source>
        <dbReference type="PROSITE" id="PS50931"/>
    </source>
</evidence>
<dbReference type="AlphaFoldDB" id="A0A4V2Q340"/>
<dbReference type="EMBL" id="SJOI01000001">
    <property type="protein sequence ID" value="TCL05328.1"/>
    <property type="molecule type" value="Genomic_DNA"/>
</dbReference>
<dbReference type="RefSeq" id="WP_132924041.1">
    <property type="nucleotide sequence ID" value="NZ_SJOI01000001.1"/>
</dbReference>
<evidence type="ECO:0000313" key="7">
    <source>
        <dbReference type="Proteomes" id="UP000294555"/>
    </source>
</evidence>
<accession>A0A4V2Q340</accession>
<dbReference type="SUPFAM" id="SSF53850">
    <property type="entry name" value="Periplasmic binding protein-like II"/>
    <property type="match status" value="1"/>
</dbReference>
<feature type="domain" description="HTH lysR-type" evidence="5">
    <location>
        <begin position="12"/>
        <end position="61"/>
    </location>
</feature>
<dbReference type="OrthoDB" id="9813056at2"/>